<reference evidence="5" key="1">
    <citation type="journal article" date="2022" name="Microorganisms">
        <title>Assembly and Comparison of Ca. Neoehrlichia mikurensis Genomes.</title>
        <authorList>
            <person name="Azagi T."/>
            <person name="Dirks R.P."/>
            <person name="Yebra-Pimentel E.S."/>
            <person name="Schaap P.J."/>
            <person name="Koehorst J.J."/>
            <person name="Esser H.J."/>
            <person name="Sprong H."/>
        </authorList>
    </citation>
    <scope>NUCLEOTIDE SEQUENCE</scope>
    <source>
        <strain evidence="6">18-2804</strain>
        <strain evidence="5">18-2837</strain>
    </source>
</reference>
<dbReference type="HAMAP" id="MF_01959">
    <property type="entry name" value="CcmE"/>
    <property type="match status" value="1"/>
</dbReference>
<dbReference type="GO" id="GO:0017003">
    <property type="term" value="P:protein-heme linkage"/>
    <property type="evidence" value="ECO:0007669"/>
    <property type="project" value="UniProtKB-UniRule"/>
</dbReference>
<evidence type="ECO:0000256" key="1">
    <source>
        <dbReference type="ARBA" id="ARBA00022968"/>
    </source>
</evidence>
<feature type="topological domain" description="Cytoplasmic" evidence="2">
    <location>
        <begin position="1"/>
        <end position="7"/>
    </location>
</feature>
<evidence type="ECO:0000313" key="5">
    <source>
        <dbReference type="EMBL" id="UTO55258.1"/>
    </source>
</evidence>
<comment type="function">
    <text evidence="2">Heme chaperone required for the biogenesis of c-type cytochromes. Transiently binds heme delivered by CcmC and transfers the heme to apo-cytochromes in a process facilitated by CcmF and CcmH.</text>
</comment>
<evidence type="ECO:0000256" key="2">
    <source>
        <dbReference type="HAMAP-Rule" id="MF_01959"/>
    </source>
</evidence>
<dbReference type="AlphaFoldDB" id="A0A9Q9BXJ4"/>
<dbReference type="PANTHER" id="PTHR34128">
    <property type="entry name" value="CYTOCHROME C-TYPE BIOGENESIS PROTEIN CCME HOMOLOG, MITOCHONDRIAL"/>
    <property type="match status" value="1"/>
</dbReference>
<protein>
    <recommendedName>
        <fullName evidence="2">Cytochrome c-type biogenesis protein CcmE</fullName>
    </recommendedName>
    <alternativeName>
        <fullName evidence="2">Cytochrome c maturation protein E</fullName>
    </alternativeName>
    <alternativeName>
        <fullName evidence="2">Heme chaperone CcmE</fullName>
    </alternativeName>
</protein>
<proteinExistence type="inferred from homology"/>
<dbReference type="Pfam" id="PF03100">
    <property type="entry name" value="CcmE"/>
    <property type="match status" value="1"/>
</dbReference>
<dbReference type="EMBL" id="CP089285">
    <property type="protein sequence ID" value="UTO56179.1"/>
    <property type="molecule type" value="Genomic_DNA"/>
</dbReference>
<dbReference type="GO" id="GO:0020037">
    <property type="term" value="F:heme binding"/>
    <property type="evidence" value="ECO:0007669"/>
    <property type="project" value="InterPro"/>
</dbReference>
<accession>A0A9Q9BXJ4</accession>
<keyword evidence="1 2" id="KW-0735">Signal-anchor</keyword>
<keyword evidence="2" id="KW-1003">Cell membrane</keyword>
<comment type="similarity">
    <text evidence="2">Belongs to the CcmE/CycJ family.</text>
</comment>
<keyword evidence="2" id="KW-0201">Cytochrome c-type biogenesis</keyword>
<dbReference type="Proteomes" id="UP001059822">
    <property type="component" value="Chromosome"/>
</dbReference>
<evidence type="ECO:0000256" key="4">
    <source>
        <dbReference type="SAM" id="Phobius"/>
    </source>
</evidence>
<keyword evidence="2 4" id="KW-0472">Membrane</keyword>
<dbReference type="GO" id="GO:0046872">
    <property type="term" value="F:metal ion binding"/>
    <property type="evidence" value="ECO:0007669"/>
    <property type="project" value="UniProtKB-KW"/>
</dbReference>
<organism evidence="5 7">
    <name type="scientific">Neoehrlichia mikurensis</name>
    <dbReference type="NCBI Taxonomy" id="89586"/>
    <lineage>
        <taxon>Bacteria</taxon>
        <taxon>Pseudomonadati</taxon>
        <taxon>Pseudomonadota</taxon>
        <taxon>Alphaproteobacteria</taxon>
        <taxon>Rickettsiales</taxon>
        <taxon>Anaplasmataceae</taxon>
        <taxon>Candidatus Neoehrlichia</taxon>
    </lineage>
</organism>
<sequence>MKQIHKRLLFIIISFTLFGIVILIVLTQLKSSISFFYTINEVLSEKMVNNKGTFRIGGIVVKGSIKKNNNTITFNITDLTQELTVIYQGILPPLFLEGSNIVAKGHMSNGVFIAQEILAKHDENYMPKKYNLSTNNKNN</sequence>
<name>A0A9Q9BXJ4_9RICK</name>
<dbReference type="Proteomes" id="UP001059985">
    <property type="component" value="Chromosome"/>
</dbReference>
<keyword evidence="2 4" id="KW-0812">Transmembrane</keyword>
<keyword evidence="2 4" id="KW-1133">Transmembrane helix</keyword>
<evidence type="ECO:0000313" key="7">
    <source>
        <dbReference type="Proteomes" id="UP001059822"/>
    </source>
</evidence>
<feature type="binding site" description="covalent" evidence="2 3">
    <location>
        <position position="121"/>
    </location>
    <ligand>
        <name>heme</name>
        <dbReference type="ChEBI" id="CHEBI:30413"/>
    </ligand>
</feature>
<dbReference type="EMBL" id="CP089286">
    <property type="protein sequence ID" value="UTO55258.1"/>
    <property type="molecule type" value="Genomic_DNA"/>
</dbReference>
<dbReference type="NCBIfam" id="NF009727">
    <property type="entry name" value="PRK13254.1-1"/>
    <property type="match status" value="1"/>
</dbReference>
<comment type="subcellular location">
    <subcellularLocation>
        <location evidence="2">Cell membrane</location>
        <topology evidence="2">Single-pass type II membrane protein</topology>
    </subcellularLocation>
</comment>
<keyword evidence="2 3" id="KW-0408">Iron</keyword>
<keyword evidence="2 3" id="KW-0349">Heme</keyword>
<dbReference type="InterPro" id="IPR004329">
    <property type="entry name" value="CcmE"/>
</dbReference>
<feature type="topological domain" description="Extracellular" evidence="2">
    <location>
        <begin position="29"/>
        <end position="139"/>
    </location>
</feature>
<evidence type="ECO:0000256" key="3">
    <source>
        <dbReference type="PIRSR" id="PIRSR604329-50"/>
    </source>
</evidence>
<gene>
    <name evidence="2 5" type="primary">ccmE</name>
    <name evidence="2" type="synonym">cycJ</name>
    <name evidence="6" type="ORF">LUA81_03605</name>
    <name evidence="5" type="ORF">LUA82_03640</name>
</gene>
<evidence type="ECO:0000313" key="8">
    <source>
        <dbReference type="Proteomes" id="UP001059985"/>
    </source>
</evidence>
<keyword evidence="8" id="KW-1185">Reference proteome</keyword>
<feature type="transmembrane region" description="Helical" evidence="4">
    <location>
        <begin position="7"/>
        <end position="26"/>
    </location>
</feature>
<dbReference type="RefSeq" id="WP_218194184.1">
    <property type="nucleotide sequence ID" value="NZ_CP054597.1"/>
</dbReference>
<keyword evidence="2 3" id="KW-0479">Metal-binding</keyword>
<evidence type="ECO:0000313" key="6">
    <source>
        <dbReference type="EMBL" id="UTO56179.1"/>
    </source>
</evidence>
<feature type="binding site" description="axial binding residue" evidence="2 3">
    <location>
        <position position="125"/>
    </location>
    <ligand>
        <name>heme</name>
        <dbReference type="ChEBI" id="CHEBI:30413"/>
    </ligand>
    <ligandPart>
        <name>Fe</name>
        <dbReference type="ChEBI" id="CHEBI:18248"/>
    </ligandPart>
</feature>
<dbReference type="GO" id="GO:0017004">
    <property type="term" value="P:cytochrome complex assembly"/>
    <property type="evidence" value="ECO:0007669"/>
    <property type="project" value="UniProtKB-KW"/>
</dbReference>
<dbReference type="PANTHER" id="PTHR34128:SF2">
    <property type="entry name" value="CYTOCHROME C-TYPE BIOGENESIS PROTEIN CCME HOMOLOG, MITOCHONDRIAL"/>
    <property type="match status" value="1"/>
</dbReference>
<dbReference type="GO" id="GO:0005886">
    <property type="term" value="C:plasma membrane"/>
    <property type="evidence" value="ECO:0007669"/>
    <property type="project" value="UniProtKB-SubCell"/>
</dbReference>